<organism evidence="2 3">
    <name type="scientific">Temnothorax longispinosus</name>
    <dbReference type="NCBI Taxonomy" id="300112"/>
    <lineage>
        <taxon>Eukaryota</taxon>
        <taxon>Metazoa</taxon>
        <taxon>Ecdysozoa</taxon>
        <taxon>Arthropoda</taxon>
        <taxon>Hexapoda</taxon>
        <taxon>Insecta</taxon>
        <taxon>Pterygota</taxon>
        <taxon>Neoptera</taxon>
        <taxon>Endopterygota</taxon>
        <taxon>Hymenoptera</taxon>
        <taxon>Apocrita</taxon>
        <taxon>Aculeata</taxon>
        <taxon>Formicoidea</taxon>
        <taxon>Formicidae</taxon>
        <taxon>Myrmicinae</taxon>
        <taxon>Temnothorax</taxon>
    </lineage>
</organism>
<protein>
    <submittedName>
        <fullName evidence="2">Uncharacterized protein</fullName>
    </submittedName>
</protein>
<feature type="region of interest" description="Disordered" evidence="1">
    <location>
        <begin position="133"/>
        <end position="165"/>
    </location>
</feature>
<gene>
    <name evidence="2" type="ORF">DBV15_01277</name>
</gene>
<feature type="compositionally biased region" description="Basic and acidic residues" evidence="1">
    <location>
        <begin position="91"/>
        <end position="120"/>
    </location>
</feature>
<dbReference type="EMBL" id="QBLH01002107">
    <property type="protein sequence ID" value="TGZ49715.1"/>
    <property type="molecule type" value="Genomic_DNA"/>
</dbReference>
<evidence type="ECO:0000313" key="3">
    <source>
        <dbReference type="Proteomes" id="UP000310200"/>
    </source>
</evidence>
<reference evidence="2 3" key="1">
    <citation type="journal article" date="2019" name="Philos. Trans. R. Soc. Lond., B, Biol. Sci.">
        <title>Ant behaviour and brain gene expression of defending hosts depend on the ecological success of the intruding social parasite.</title>
        <authorList>
            <person name="Kaur R."/>
            <person name="Stoldt M."/>
            <person name="Jongepier E."/>
            <person name="Feldmeyer B."/>
            <person name="Menzel F."/>
            <person name="Bornberg-Bauer E."/>
            <person name="Foitzik S."/>
        </authorList>
    </citation>
    <scope>NUCLEOTIDE SEQUENCE [LARGE SCALE GENOMIC DNA]</scope>
    <source>
        <tissue evidence="2">Whole body</tissue>
    </source>
</reference>
<dbReference type="AlphaFoldDB" id="A0A4S2KJF2"/>
<accession>A0A4S2KJF2</accession>
<dbReference type="Proteomes" id="UP000310200">
    <property type="component" value="Unassembled WGS sequence"/>
</dbReference>
<feature type="compositionally biased region" description="Low complexity" evidence="1">
    <location>
        <begin position="48"/>
        <end position="58"/>
    </location>
</feature>
<feature type="compositionally biased region" description="Basic and acidic residues" evidence="1">
    <location>
        <begin position="71"/>
        <end position="84"/>
    </location>
</feature>
<evidence type="ECO:0000313" key="2">
    <source>
        <dbReference type="EMBL" id="TGZ49715.1"/>
    </source>
</evidence>
<proteinExistence type="predicted"/>
<evidence type="ECO:0000256" key="1">
    <source>
        <dbReference type="SAM" id="MobiDB-lite"/>
    </source>
</evidence>
<name>A0A4S2KJF2_9HYME</name>
<keyword evidence="3" id="KW-1185">Reference proteome</keyword>
<comment type="caution">
    <text evidence="2">The sequence shown here is derived from an EMBL/GenBank/DDBJ whole genome shotgun (WGS) entry which is preliminary data.</text>
</comment>
<feature type="region of interest" description="Disordered" evidence="1">
    <location>
        <begin position="43"/>
        <end position="120"/>
    </location>
</feature>
<sequence length="165" mass="18422">MPGSCPSQVHLDLLPMVDPWQSYVTGALIGVIPCETRSSQLARGYIGPDGPSSSPGPDVAELAALPYTNEPAERRRTCWTERNRERRRQTDRKGTREKESGEGEDGVRTREGKRERETETKRWALEWAVLQIAPPALETPATTSCSSRGIGEAQERRIFDPCQDE</sequence>